<feature type="transmembrane region" description="Helical" evidence="7">
    <location>
        <begin position="101"/>
        <end position="118"/>
    </location>
</feature>
<keyword evidence="5 9" id="KW-0418">Kinase</keyword>
<dbReference type="PANTHER" id="PTHR44936:SF10">
    <property type="entry name" value="SENSOR PROTEIN RSTB"/>
    <property type="match status" value="1"/>
</dbReference>
<keyword evidence="7" id="KW-0472">Membrane</keyword>
<evidence type="ECO:0000256" key="3">
    <source>
        <dbReference type="ARBA" id="ARBA00022679"/>
    </source>
</evidence>
<reference evidence="9 10" key="1">
    <citation type="journal article" date="2014" name="Int. J. Syst. Evol. Microbiol.">
        <title>Complete genome sequence of Corynebacterium casei LMG S-19264T (=DSM 44701T), isolated from a smear-ripened cheese.</title>
        <authorList>
            <consortium name="US DOE Joint Genome Institute (JGI-PGF)"/>
            <person name="Walter F."/>
            <person name="Albersmeier A."/>
            <person name="Kalinowski J."/>
            <person name="Ruckert C."/>
        </authorList>
    </citation>
    <scope>NUCLEOTIDE SEQUENCE [LARGE SCALE GENOMIC DNA]</scope>
    <source>
        <strain evidence="9 10">CGMCC 4.7215</strain>
    </source>
</reference>
<dbReference type="GO" id="GO:0004673">
    <property type="term" value="F:protein histidine kinase activity"/>
    <property type="evidence" value="ECO:0007669"/>
    <property type="project" value="UniProtKB-EC"/>
</dbReference>
<keyword evidence="6" id="KW-0067">ATP-binding</keyword>
<feature type="transmembrane region" description="Helical" evidence="7">
    <location>
        <begin position="179"/>
        <end position="199"/>
    </location>
</feature>
<dbReference type="InterPro" id="IPR000014">
    <property type="entry name" value="PAS"/>
</dbReference>
<protein>
    <recommendedName>
        <fullName evidence="2">histidine kinase</fullName>
        <ecNumber evidence="2">2.7.13.3</ecNumber>
    </recommendedName>
</protein>
<evidence type="ECO:0000256" key="1">
    <source>
        <dbReference type="ARBA" id="ARBA00000085"/>
    </source>
</evidence>
<evidence type="ECO:0000256" key="2">
    <source>
        <dbReference type="ARBA" id="ARBA00012438"/>
    </source>
</evidence>
<feature type="domain" description="Histidine kinase" evidence="8">
    <location>
        <begin position="361"/>
        <end position="569"/>
    </location>
</feature>
<dbReference type="InterPro" id="IPR004358">
    <property type="entry name" value="Sig_transdc_His_kin-like_C"/>
</dbReference>
<keyword evidence="3" id="KW-0808">Transferase</keyword>
<evidence type="ECO:0000313" key="10">
    <source>
        <dbReference type="Proteomes" id="UP001596414"/>
    </source>
</evidence>
<feature type="transmembrane region" description="Helical" evidence="7">
    <location>
        <begin position="69"/>
        <end position="89"/>
    </location>
</feature>
<dbReference type="InterPro" id="IPR003594">
    <property type="entry name" value="HATPase_dom"/>
</dbReference>
<comment type="caution">
    <text evidence="9">The sequence shown here is derived from an EMBL/GenBank/DDBJ whole genome shotgun (WGS) entry which is preliminary data.</text>
</comment>
<dbReference type="RefSeq" id="WP_267636539.1">
    <property type="nucleotide sequence ID" value="NZ_JAODIY010000005.1"/>
</dbReference>
<feature type="transmembrane region" description="Helical" evidence="7">
    <location>
        <begin position="211"/>
        <end position="230"/>
    </location>
</feature>
<evidence type="ECO:0000259" key="8">
    <source>
        <dbReference type="PROSITE" id="PS50109"/>
    </source>
</evidence>
<dbReference type="CDD" id="cd00130">
    <property type="entry name" value="PAS"/>
    <property type="match status" value="1"/>
</dbReference>
<dbReference type="Pfam" id="PF16927">
    <property type="entry name" value="HisKA_7TM"/>
    <property type="match status" value="1"/>
</dbReference>
<dbReference type="NCBIfam" id="TIGR00229">
    <property type="entry name" value="sensory_box"/>
    <property type="match status" value="1"/>
</dbReference>
<dbReference type="PROSITE" id="PS50109">
    <property type="entry name" value="HIS_KIN"/>
    <property type="match status" value="1"/>
</dbReference>
<dbReference type="Pfam" id="PF08448">
    <property type="entry name" value="PAS_4"/>
    <property type="match status" value="1"/>
</dbReference>
<dbReference type="InterPro" id="IPR013656">
    <property type="entry name" value="PAS_4"/>
</dbReference>
<dbReference type="SUPFAM" id="SSF55874">
    <property type="entry name" value="ATPase domain of HSP90 chaperone/DNA topoisomerase II/histidine kinase"/>
    <property type="match status" value="1"/>
</dbReference>
<evidence type="ECO:0000256" key="6">
    <source>
        <dbReference type="ARBA" id="ARBA00022840"/>
    </source>
</evidence>
<feature type="transmembrane region" description="Helical" evidence="7">
    <location>
        <begin position="6"/>
        <end position="26"/>
    </location>
</feature>
<dbReference type="SUPFAM" id="SSF55785">
    <property type="entry name" value="PYP-like sensor domain (PAS domain)"/>
    <property type="match status" value="1"/>
</dbReference>
<keyword evidence="7" id="KW-1133">Transmembrane helix</keyword>
<dbReference type="InterPro" id="IPR036890">
    <property type="entry name" value="HATPase_C_sf"/>
</dbReference>
<proteinExistence type="predicted"/>
<keyword evidence="7" id="KW-0812">Transmembrane</keyword>
<dbReference type="AlphaFoldDB" id="A0ABD5XCG5"/>
<evidence type="ECO:0000256" key="4">
    <source>
        <dbReference type="ARBA" id="ARBA00022741"/>
    </source>
</evidence>
<gene>
    <name evidence="9" type="ORF">ACFQJ7_15015</name>
</gene>
<dbReference type="Proteomes" id="UP001596414">
    <property type="component" value="Unassembled WGS sequence"/>
</dbReference>
<organism evidence="9 10">
    <name type="scientific">Halovenus rubra</name>
    <dbReference type="NCBI Taxonomy" id="869890"/>
    <lineage>
        <taxon>Archaea</taxon>
        <taxon>Methanobacteriati</taxon>
        <taxon>Methanobacteriota</taxon>
        <taxon>Stenosarchaea group</taxon>
        <taxon>Halobacteria</taxon>
        <taxon>Halobacteriales</taxon>
        <taxon>Haloarculaceae</taxon>
        <taxon>Halovenus</taxon>
    </lineage>
</organism>
<dbReference type="EC" id="2.7.13.3" evidence="2"/>
<dbReference type="GO" id="GO:0005524">
    <property type="term" value="F:ATP binding"/>
    <property type="evidence" value="ECO:0007669"/>
    <property type="project" value="UniProtKB-KW"/>
</dbReference>
<evidence type="ECO:0000313" key="9">
    <source>
        <dbReference type="EMBL" id="MFC7127311.1"/>
    </source>
</evidence>
<feature type="transmembrane region" description="Helical" evidence="7">
    <location>
        <begin position="38"/>
        <end position="57"/>
    </location>
</feature>
<dbReference type="InterPro" id="IPR005467">
    <property type="entry name" value="His_kinase_dom"/>
</dbReference>
<evidence type="ECO:0000256" key="7">
    <source>
        <dbReference type="SAM" id="Phobius"/>
    </source>
</evidence>
<dbReference type="InterPro" id="IPR031621">
    <property type="entry name" value="HisKA_7TM"/>
</dbReference>
<accession>A0ABD5XCG5</accession>
<dbReference type="PRINTS" id="PR00344">
    <property type="entry name" value="BCTRLSENSOR"/>
</dbReference>
<feature type="transmembrane region" description="Helical" evidence="7">
    <location>
        <begin position="145"/>
        <end position="167"/>
    </location>
</feature>
<dbReference type="PANTHER" id="PTHR44936">
    <property type="entry name" value="SENSOR PROTEIN CREC"/>
    <property type="match status" value="1"/>
</dbReference>
<evidence type="ECO:0000256" key="5">
    <source>
        <dbReference type="ARBA" id="ARBA00022777"/>
    </source>
</evidence>
<dbReference type="Gene3D" id="3.30.565.10">
    <property type="entry name" value="Histidine kinase-like ATPase, C-terminal domain"/>
    <property type="match status" value="1"/>
</dbReference>
<dbReference type="Gene3D" id="3.30.450.20">
    <property type="entry name" value="PAS domain"/>
    <property type="match status" value="1"/>
</dbReference>
<keyword evidence="4" id="KW-0547">Nucleotide-binding</keyword>
<name>A0ABD5XCG5_9EURY</name>
<dbReference type="InterPro" id="IPR035965">
    <property type="entry name" value="PAS-like_dom_sf"/>
</dbReference>
<dbReference type="EMBL" id="JBHSZQ010000049">
    <property type="protein sequence ID" value="MFC7127311.1"/>
    <property type="molecule type" value="Genomic_DNA"/>
</dbReference>
<dbReference type="InterPro" id="IPR050980">
    <property type="entry name" value="2C_sensor_his_kinase"/>
</dbReference>
<dbReference type="SMART" id="SM00387">
    <property type="entry name" value="HATPase_c"/>
    <property type="match status" value="1"/>
</dbReference>
<sequence>MSTAAQSMSMLMLVSAAPLVGLAAYASLNLEKPGARGFLLCQIGALGWAIQLAALTWPTRLMPVHLNTAGRMLFQFLVVFGWPLLVWEYTRSRRVQPRKSVVALLLVFPVVTLGLAVTNPDHHLVLATGTPTNPAGIGAFELGPWYLLFILFTVSLVIPPAVILANDMLSADGAHRNQLTLLLGGWVIGFPGTLQTYIFRNIDAVPMYVDLTPLAFSVSAVLWGVALFRYHLLGLVPVSRHTTVETMADPVIAVDGNRTVVDVNPAARRLFRTEGTDVAGISLESFCRDFPSLLTAVEPGERCSEEVTLDTETGPRHFSLNVRPISRGQTTSGSVFVFREVTELRERERELELLKQIHSRVLRHNIRNQLTILKGHIVEIERQENNSSVAEHTSEINKTADTLLEHSEKATDLRDIIDSDTQPAPGSLTSVVKGEIKSLTREYPAVDVDAAFEDDVSVRAHIDIHRAIRELLDNAVVHNERALDEIRLRVRVSTTAKQGVLTIEDNGPGINDTEVATLEAGEETALQHVSGIGLWMVRMLVDKSGGTLLFSHDTELGGTRVKVRLPLAEDDGKEEL</sequence>
<comment type="catalytic activity">
    <reaction evidence="1">
        <text>ATP + protein L-histidine = ADP + protein N-phospho-L-histidine.</text>
        <dbReference type="EC" id="2.7.13.3"/>
    </reaction>
</comment>
<dbReference type="Pfam" id="PF02518">
    <property type="entry name" value="HATPase_c"/>
    <property type="match status" value="1"/>
</dbReference>